<comment type="similarity">
    <text evidence="1">Belongs to the RNA polymerase beta chain family.</text>
</comment>
<feature type="domain" description="RNA polymerase beta subunit protrusion" evidence="8">
    <location>
        <begin position="8"/>
        <end position="50"/>
    </location>
</feature>
<dbReference type="InterPro" id="IPR015712">
    <property type="entry name" value="DNA-dir_RNA_pol_su2"/>
</dbReference>
<dbReference type="Pfam" id="PF04563">
    <property type="entry name" value="RNA_pol_Rpb2_1"/>
    <property type="match status" value="1"/>
</dbReference>
<dbReference type="AlphaFoldDB" id="A0AA41T3H8"/>
<evidence type="ECO:0000259" key="8">
    <source>
        <dbReference type="Pfam" id="PF04563"/>
    </source>
</evidence>
<gene>
    <name evidence="9" type="ORF">SUZIE_172355</name>
</gene>
<dbReference type="GO" id="GO:0000428">
    <property type="term" value="C:DNA-directed RNA polymerase complex"/>
    <property type="evidence" value="ECO:0007669"/>
    <property type="project" value="UniProtKB-KW"/>
</dbReference>
<keyword evidence="3 9" id="KW-0240">DNA-directed RNA polymerase</keyword>
<dbReference type="InterPro" id="IPR037034">
    <property type="entry name" value="RNA_pol_Rpb2_2_sf"/>
</dbReference>
<keyword evidence="4" id="KW-0808">Transferase</keyword>
<dbReference type="GO" id="GO:0003677">
    <property type="term" value="F:DNA binding"/>
    <property type="evidence" value="ECO:0007669"/>
    <property type="project" value="InterPro"/>
</dbReference>
<dbReference type="PANTHER" id="PTHR20856">
    <property type="entry name" value="DNA-DIRECTED RNA POLYMERASE I SUBUNIT 2"/>
    <property type="match status" value="1"/>
</dbReference>
<dbReference type="InterPro" id="IPR007644">
    <property type="entry name" value="RNA_pol_bsu_protrusion"/>
</dbReference>
<feature type="non-terminal residue" evidence="9">
    <location>
        <position position="1"/>
    </location>
</feature>
<evidence type="ECO:0000256" key="6">
    <source>
        <dbReference type="ARBA" id="ARBA00023163"/>
    </source>
</evidence>
<evidence type="ECO:0000259" key="7">
    <source>
        <dbReference type="Pfam" id="PF04561"/>
    </source>
</evidence>
<evidence type="ECO:0000313" key="9">
    <source>
        <dbReference type="EMBL" id="MBZ3883321.1"/>
    </source>
</evidence>
<name>A0AA41T3H8_SCICA</name>
<evidence type="ECO:0000256" key="5">
    <source>
        <dbReference type="ARBA" id="ARBA00022695"/>
    </source>
</evidence>
<protein>
    <recommendedName>
        <fullName evidence="2">DNA-directed RNA polymerase</fullName>
        <ecNumber evidence="2">2.7.7.6</ecNumber>
    </recommendedName>
</protein>
<dbReference type="EMBL" id="JAATJV010386497">
    <property type="protein sequence ID" value="MBZ3883321.1"/>
    <property type="molecule type" value="Genomic_DNA"/>
</dbReference>
<sequence length="207" mass="23226">SYFDEKFLVRQQLNSFDEFIQMSLQRIMEDAPPIDLQVEAQHASGEVEELVLIAQEKMATNTVYVFAKKDSKFAYTGECRSCLENSYPPTSTIWVSMLARGGQGAKKSTICQHIVASLPYIKQEIPINIVFRDLGFVSDRGILEHIIYDFEDPEMMEMGHAVGLVENLALIAYISGDSTPSSILEFLEEWSTESLEEISPAAIAECV</sequence>
<keyword evidence="10" id="KW-1185">Reference proteome</keyword>
<dbReference type="EC" id="2.7.7.6" evidence="2"/>
<evidence type="ECO:0000256" key="4">
    <source>
        <dbReference type="ARBA" id="ARBA00022679"/>
    </source>
</evidence>
<dbReference type="InterPro" id="IPR007642">
    <property type="entry name" value="RNA_pol_Rpb2_2"/>
</dbReference>
<dbReference type="GO" id="GO:0032549">
    <property type="term" value="F:ribonucleoside binding"/>
    <property type="evidence" value="ECO:0007669"/>
    <property type="project" value="InterPro"/>
</dbReference>
<keyword evidence="6" id="KW-0804">Transcription</keyword>
<keyword evidence="5" id="KW-0548">Nucleotidyltransferase</keyword>
<reference evidence="9" key="1">
    <citation type="submission" date="2020-03" db="EMBL/GenBank/DDBJ databases">
        <title>Studies in the Genomics of Life Span.</title>
        <authorList>
            <person name="Glass D."/>
        </authorList>
    </citation>
    <scope>NUCLEOTIDE SEQUENCE</scope>
    <source>
        <strain evidence="9">SUZIE</strain>
        <tissue evidence="9">Muscle</tissue>
    </source>
</reference>
<dbReference type="Pfam" id="PF04561">
    <property type="entry name" value="RNA_pol_Rpb2_2"/>
    <property type="match status" value="1"/>
</dbReference>
<dbReference type="GO" id="GO:0003899">
    <property type="term" value="F:DNA-directed RNA polymerase activity"/>
    <property type="evidence" value="ECO:0007669"/>
    <property type="project" value="UniProtKB-EC"/>
</dbReference>
<dbReference type="Gene3D" id="3.90.1110.10">
    <property type="entry name" value="RNA polymerase Rpb2, domain 2"/>
    <property type="match status" value="1"/>
</dbReference>
<feature type="domain" description="RNA polymerase Rpb2" evidence="7">
    <location>
        <begin position="59"/>
        <end position="158"/>
    </location>
</feature>
<dbReference type="Proteomes" id="UP001166674">
    <property type="component" value="Unassembled WGS sequence"/>
</dbReference>
<evidence type="ECO:0000313" key="10">
    <source>
        <dbReference type="Proteomes" id="UP001166674"/>
    </source>
</evidence>
<dbReference type="GO" id="GO:0006351">
    <property type="term" value="P:DNA-templated transcription"/>
    <property type="evidence" value="ECO:0007669"/>
    <property type="project" value="InterPro"/>
</dbReference>
<evidence type="ECO:0000256" key="2">
    <source>
        <dbReference type="ARBA" id="ARBA00012418"/>
    </source>
</evidence>
<accession>A0AA41T3H8</accession>
<evidence type="ECO:0000256" key="1">
    <source>
        <dbReference type="ARBA" id="ARBA00006835"/>
    </source>
</evidence>
<evidence type="ECO:0000256" key="3">
    <source>
        <dbReference type="ARBA" id="ARBA00022478"/>
    </source>
</evidence>
<comment type="caution">
    <text evidence="9">The sequence shown here is derived from an EMBL/GenBank/DDBJ whole genome shotgun (WGS) entry which is preliminary data.</text>
</comment>
<dbReference type="SUPFAM" id="SSF64484">
    <property type="entry name" value="beta and beta-prime subunits of DNA dependent RNA-polymerase"/>
    <property type="match status" value="1"/>
</dbReference>
<organism evidence="9 10">
    <name type="scientific">Sciurus carolinensis</name>
    <name type="common">Eastern gray squirrel</name>
    <dbReference type="NCBI Taxonomy" id="30640"/>
    <lineage>
        <taxon>Eukaryota</taxon>
        <taxon>Metazoa</taxon>
        <taxon>Chordata</taxon>
        <taxon>Craniata</taxon>
        <taxon>Vertebrata</taxon>
        <taxon>Euteleostomi</taxon>
        <taxon>Mammalia</taxon>
        <taxon>Eutheria</taxon>
        <taxon>Euarchontoglires</taxon>
        <taxon>Glires</taxon>
        <taxon>Rodentia</taxon>
        <taxon>Sciuromorpha</taxon>
        <taxon>Sciuridae</taxon>
        <taxon>Sciurinae</taxon>
        <taxon>Sciurini</taxon>
        <taxon>Sciurus</taxon>
    </lineage>
</organism>
<proteinExistence type="inferred from homology"/>